<dbReference type="OrthoDB" id="1490554at2"/>
<evidence type="ECO:0000259" key="3">
    <source>
        <dbReference type="PROSITE" id="PS50930"/>
    </source>
</evidence>
<dbReference type="GeneID" id="78571227"/>
<dbReference type="InterPro" id="IPR007492">
    <property type="entry name" value="LytTR_DNA-bd_dom"/>
</dbReference>
<dbReference type="AlphaFoldDB" id="A0A379F2P7"/>
<dbReference type="SMART" id="SM00850">
    <property type="entry name" value="LytTR"/>
    <property type="match status" value="1"/>
</dbReference>
<gene>
    <name evidence="4" type="primary">yehT_2</name>
    <name evidence="4" type="ORF">NCTC13043_01548</name>
</gene>
<dbReference type="Pfam" id="PF00072">
    <property type="entry name" value="Response_reg"/>
    <property type="match status" value="1"/>
</dbReference>
<feature type="domain" description="HTH LytTR-type" evidence="3">
    <location>
        <begin position="145"/>
        <end position="210"/>
    </location>
</feature>
<feature type="modified residue" description="4-aspartylphosphate" evidence="1">
    <location>
        <position position="57"/>
    </location>
</feature>
<dbReference type="PANTHER" id="PTHR37299">
    <property type="entry name" value="TRANSCRIPTIONAL REGULATOR-RELATED"/>
    <property type="match status" value="1"/>
</dbReference>
<dbReference type="RefSeq" id="WP_115083584.1">
    <property type="nucleotide sequence ID" value="NZ_UGTP01000001.1"/>
</dbReference>
<dbReference type="InterPro" id="IPR046947">
    <property type="entry name" value="LytR-like"/>
</dbReference>
<dbReference type="GO" id="GO:0000156">
    <property type="term" value="F:phosphorelay response regulator activity"/>
    <property type="evidence" value="ECO:0007669"/>
    <property type="project" value="InterPro"/>
</dbReference>
<evidence type="ECO:0000313" key="5">
    <source>
        <dbReference type="Proteomes" id="UP000254235"/>
    </source>
</evidence>
<dbReference type="EMBL" id="UGTP01000001">
    <property type="protein sequence ID" value="SUC12929.1"/>
    <property type="molecule type" value="Genomic_DNA"/>
</dbReference>
<evidence type="ECO:0000259" key="2">
    <source>
        <dbReference type="PROSITE" id="PS50110"/>
    </source>
</evidence>
<dbReference type="GO" id="GO:0003677">
    <property type="term" value="F:DNA binding"/>
    <property type="evidence" value="ECO:0007669"/>
    <property type="project" value="InterPro"/>
</dbReference>
<dbReference type="Gene3D" id="2.40.50.1020">
    <property type="entry name" value="LytTr DNA-binding domain"/>
    <property type="match status" value="1"/>
</dbReference>
<dbReference type="PROSITE" id="PS50110">
    <property type="entry name" value="RESPONSE_REGULATORY"/>
    <property type="match status" value="1"/>
</dbReference>
<dbReference type="SUPFAM" id="SSF52172">
    <property type="entry name" value="CheY-like"/>
    <property type="match status" value="1"/>
</dbReference>
<reference evidence="4 5" key="1">
    <citation type="submission" date="2018-06" db="EMBL/GenBank/DDBJ databases">
        <authorList>
            <consortium name="Pathogen Informatics"/>
            <person name="Doyle S."/>
        </authorList>
    </citation>
    <scope>NUCLEOTIDE SEQUENCE [LARGE SCALE GENOMIC DNA]</scope>
    <source>
        <strain evidence="4 5">NCTC13043</strain>
    </source>
</reference>
<name>A0A379F2P7_9BACT</name>
<dbReference type="InterPro" id="IPR011006">
    <property type="entry name" value="CheY-like_superfamily"/>
</dbReference>
<organism evidence="4 5">
    <name type="scientific">Prevotella pallens</name>
    <dbReference type="NCBI Taxonomy" id="60133"/>
    <lineage>
        <taxon>Bacteria</taxon>
        <taxon>Pseudomonadati</taxon>
        <taxon>Bacteroidota</taxon>
        <taxon>Bacteroidia</taxon>
        <taxon>Bacteroidales</taxon>
        <taxon>Prevotellaceae</taxon>
        <taxon>Prevotella</taxon>
    </lineage>
</organism>
<keyword evidence="1" id="KW-0597">Phosphoprotein</keyword>
<sequence length="244" mass="28466">MENRIRTLAVDDEPLALKQLATYIKNISFLELVGECQNAIEAKREIERQTVDAIFIDINMPDMSGLDFVRSLEVKPLVVFTTAYSDYAIEGYKVEAIDYLLKPFSQEELMAAAKSLKRQYVLLQQAKTNVSLADNDTLFLKNEYKIIRVNISDIRYVEGMGEYLKIHFISDRKPLMILSSMKKMEKHLANNSFMRIHRSWIINLIDINEVNKNRILMNDGVYVPIGDMYREEFTRYINSKFLEK</sequence>
<accession>A0A379F2P7</accession>
<dbReference type="Pfam" id="PF04397">
    <property type="entry name" value="LytTR"/>
    <property type="match status" value="1"/>
</dbReference>
<evidence type="ECO:0000313" key="4">
    <source>
        <dbReference type="EMBL" id="SUC12929.1"/>
    </source>
</evidence>
<dbReference type="SMART" id="SM00448">
    <property type="entry name" value="REC"/>
    <property type="match status" value="1"/>
</dbReference>
<dbReference type="PANTHER" id="PTHR37299:SF1">
    <property type="entry name" value="STAGE 0 SPORULATION PROTEIN A HOMOLOG"/>
    <property type="match status" value="1"/>
</dbReference>
<dbReference type="Gene3D" id="3.40.50.2300">
    <property type="match status" value="1"/>
</dbReference>
<evidence type="ECO:0000256" key="1">
    <source>
        <dbReference type="PROSITE-ProRule" id="PRU00169"/>
    </source>
</evidence>
<feature type="domain" description="Response regulatory" evidence="2">
    <location>
        <begin position="6"/>
        <end position="117"/>
    </location>
</feature>
<proteinExistence type="predicted"/>
<protein>
    <submittedName>
        <fullName evidence="4">Probable transcriptional regulatory protein YehT</fullName>
    </submittedName>
</protein>
<dbReference type="Proteomes" id="UP000254235">
    <property type="component" value="Unassembled WGS sequence"/>
</dbReference>
<dbReference type="PROSITE" id="PS50930">
    <property type="entry name" value="HTH_LYTTR"/>
    <property type="match status" value="1"/>
</dbReference>
<dbReference type="InterPro" id="IPR001789">
    <property type="entry name" value="Sig_transdc_resp-reg_receiver"/>
</dbReference>